<dbReference type="PROSITE" id="PS00061">
    <property type="entry name" value="ADH_SHORT"/>
    <property type="match status" value="1"/>
</dbReference>
<evidence type="ECO:0000313" key="5">
    <source>
        <dbReference type="Proteomes" id="UP000004931"/>
    </source>
</evidence>
<dbReference type="PANTHER" id="PTHR42760:SF133">
    <property type="entry name" value="3-OXOACYL-[ACYL-CARRIER-PROTEIN] REDUCTASE"/>
    <property type="match status" value="1"/>
</dbReference>
<dbReference type="InterPro" id="IPR036291">
    <property type="entry name" value="NAD(P)-bd_dom_sf"/>
</dbReference>
<keyword evidence="5" id="KW-1185">Reference proteome</keyword>
<gene>
    <name evidence="4" type="ORF">GP2143_08809</name>
</gene>
<reference evidence="4 5" key="1">
    <citation type="journal article" date="2010" name="J. Bacteriol.">
        <title>Genome sequence of the oligotrophic marine Gammaproteobacterium HTCC2143, isolated from the Oregon Coast.</title>
        <authorList>
            <person name="Oh H.M."/>
            <person name="Kang I."/>
            <person name="Ferriera S."/>
            <person name="Giovannoni S.J."/>
            <person name="Cho J.C."/>
        </authorList>
    </citation>
    <scope>NUCLEOTIDE SEQUENCE [LARGE SCALE GENOMIC DNA]</scope>
    <source>
        <strain evidence="4 5">HTCC2143</strain>
    </source>
</reference>
<dbReference type="CDD" id="cd05233">
    <property type="entry name" value="SDR_c"/>
    <property type="match status" value="1"/>
</dbReference>
<dbReference type="GO" id="GO:0006633">
    <property type="term" value="P:fatty acid biosynthetic process"/>
    <property type="evidence" value="ECO:0007669"/>
    <property type="project" value="TreeGrafter"/>
</dbReference>
<dbReference type="OrthoDB" id="5725272at2"/>
<proteinExistence type="inferred from homology"/>
<protein>
    <submittedName>
        <fullName evidence="4">Putative 3-oxoacyl-acyl carrier protein reductase</fullName>
    </submittedName>
</protein>
<dbReference type="EMBL" id="AAVT01000003">
    <property type="protein sequence ID" value="EAW31638.1"/>
    <property type="molecule type" value="Genomic_DNA"/>
</dbReference>
<organism evidence="4 5">
    <name type="scientific">marine gamma proteobacterium HTCC2143</name>
    <dbReference type="NCBI Taxonomy" id="247633"/>
    <lineage>
        <taxon>Bacteria</taxon>
        <taxon>Pseudomonadati</taxon>
        <taxon>Pseudomonadota</taxon>
        <taxon>Gammaproteobacteria</taxon>
        <taxon>Cellvibrionales</taxon>
        <taxon>Spongiibacteraceae</taxon>
        <taxon>BD1-7 clade</taxon>
    </lineage>
</organism>
<dbReference type="InterPro" id="IPR020904">
    <property type="entry name" value="Sc_DH/Rdtase_CS"/>
</dbReference>
<name>A0YCW9_9GAMM</name>
<dbReference type="InterPro" id="IPR057326">
    <property type="entry name" value="KR_dom"/>
</dbReference>
<evidence type="ECO:0000256" key="1">
    <source>
        <dbReference type="ARBA" id="ARBA00006484"/>
    </source>
</evidence>
<accession>A0YCW9</accession>
<sequence>MSSLKGKYALVTGAGRGIGAATARKLSDAGAHVMINDLDADVAQQIANELPGAVAYPADLTDPGAADQIIAAAIEHFGGLDIVVNNAGYIWHSAIHNMSDEQWDAMIDIHVSAQFRVLRAYGKWLRSNANHSSPVRKVVNISSTMGLHGGATQVAYSAGKAAVVGLTRTLAKEWGRFNVTVNSVAFGAIETRLTSPYETEPNISMVKGQPRKVGLSNEQLEHTKRASPLNRMGTAEDAANAIYLMCIPESDWITGEVILASGGVRS</sequence>
<dbReference type="eggNOG" id="COG1028">
    <property type="taxonomic scope" value="Bacteria"/>
</dbReference>
<keyword evidence="2" id="KW-0560">Oxidoreductase</keyword>
<dbReference type="Proteomes" id="UP000004931">
    <property type="component" value="Unassembled WGS sequence"/>
</dbReference>
<comment type="similarity">
    <text evidence="1">Belongs to the short-chain dehydrogenases/reductases (SDR) family.</text>
</comment>
<dbReference type="AlphaFoldDB" id="A0YCW9"/>
<comment type="caution">
    <text evidence="4">The sequence shown here is derived from an EMBL/GenBank/DDBJ whole genome shotgun (WGS) entry which is preliminary data.</text>
</comment>
<dbReference type="Pfam" id="PF13561">
    <property type="entry name" value="adh_short_C2"/>
    <property type="match status" value="1"/>
</dbReference>
<evidence type="ECO:0000259" key="3">
    <source>
        <dbReference type="SMART" id="SM00822"/>
    </source>
</evidence>
<evidence type="ECO:0000256" key="2">
    <source>
        <dbReference type="ARBA" id="ARBA00023002"/>
    </source>
</evidence>
<dbReference type="PANTHER" id="PTHR42760">
    <property type="entry name" value="SHORT-CHAIN DEHYDROGENASES/REDUCTASES FAMILY MEMBER"/>
    <property type="match status" value="1"/>
</dbReference>
<dbReference type="Gene3D" id="3.40.50.720">
    <property type="entry name" value="NAD(P)-binding Rossmann-like Domain"/>
    <property type="match status" value="1"/>
</dbReference>
<dbReference type="FunFam" id="3.40.50.720:FF:000084">
    <property type="entry name" value="Short-chain dehydrogenase reductase"/>
    <property type="match status" value="1"/>
</dbReference>
<dbReference type="SMART" id="SM00822">
    <property type="entry name" value="PKS_KR"/>
    <property type="match status" value="1"/>
</dbReference>
<dbReference type="GO" id="GO:0016616">
    <property type="term" value="F:oxidoreductase activity, acting on the CH-OH group of donors, NAD or NADP as acceptor"/>
    <property type="evidence" value="ECO:0007669"/>
    <property type="project" value="TreeGrafter"/>
</dbReference>
<dbReference type="PRINTS" id="PR00080">
    <property type="entry name" value="SDRFAMILY"/>
</dbReference>
<feature type="domain" description="Ketoreductase" evidence="3">
    <location>
        <begin position="7"/>
        <end position="192"/>
    </location>
</feature>
<evidence type="ECO:0000313" key="4">
    <source>
        <dbReference type="EMBL" id="EAW31638.1"/>
    </source>
</evidence>
<dbReference type="STRING" id="247633.GP2143_08809"/>
<dbReference type="GO" id="GO:0048038">
    <property type="term" value="F:quinone binding"/>
    <property type="evidence" value="ECO:0007669"/>
    <property type="project" value="TreeGrafter"/>
</dbReference>
<dbReference type="SUPFAM" id="SSF51735">
    <property type="entry name" value="NAD(P)-binding Rossmann-fold domains"/>
    <property type="match status" value="1"/>
</dbReference>
<dbReference type="PRINTS" id="PR00081">
    <property type="entry name" value="GDHRDH"/>
</dbReference>
<dbReference type="InterPro" id="IPR002347">
    <property type="entry name" value="SDR_fam"/>
</dbReference>